<evidence type="ECO:0000313" key="3">
    <source>
        <dbReference type="EMBL" id="AYL97405.1"/>
    </source>
</evidence>
<sequence>MKKYVVIFLLLVTARAAYTQTAKQVTVKVTGEVINPLSIGLAELAQYKQITVIRKDKDGKDLTYSGVPLSDILTKAGVTLGTDLHGKNMAKYLLVEASDGYQVVFGLAELDKGFTDRAIILADKVDGQSLAPADGPFRIIVQDEKKPARCVKQVTALKVMFAK</sequence>
<accession>A0A494W1M6</accession>
<evidence type="ECO:0000259" key="2">
    <source>
        <dbReference type="Pfam" id="PF00174"/>
    </source>
</evidence>
<dbReference type="Proteomes" id="UP000270046">
    <property type="component" value="Chromosome"/>
</dbReference>
<organism evidence="3 4">
    <name type="scientific">Mucilaginibacter celer</name>
    <dbReference type="NCBI Taxonomy" id="2305508"/>
    <lineage>
        <taxon>Bacteria</taxon>
        <taxon>Pseudomonadati</taxon>
        <taxon>Bacteroidota</taxon>
        <taxon>Sphingobacteriia</taxon>
        <taxon>Sphingobacteriales</taxon>
        <taxon>Sphingobacteriaceae</taxon>
        <taxon>Mucilaginibacter</taxon>
    </lineage>
</organism>
<evidence type="ECO:0000313" key="4">
    <source>
        <dbReference type="Proteomes" id="UP000270046"/>
    </source>
</evidence>
<dbReference type="Gene3D" id="3.90.420.10">
    <property type="entry name" value="Oxidoreductase, molybdopterin-binding domain"/>
    <property type="match status" value="1"/>
</dbReference>
<name>A0A494W1M6_9SPHI</name>
<evidence type="ECO:0000256" key="1">
    <source>
        <dbReference type="SAM" id="SignalP"/>
    </source>
</evidence>
<dbReference type="OrthoDB" id="482420at2"/>
<dbReference type="InterPro" id="IPR000572">
    <property type="entry name" value="OxRdtase_Mopterin-bd_dom"/>
</dbReference>
<dbReference type="KEGG" id="muh:HYN43_019770"/>
<dbReference type="InterPro" id="IPR036374">
    <property type="entry name" value="OxRdtase_Mopterin-bd_sf"/>
</dbReference>
<dbReference type="Pfam" id="PF00174">
    <property type="entry name" value="Oxidored_molyb"/>
    <property type="match status" value="1"/>
</dbReference>
<keyword evidence="4" id="KW-1185">Reference proteome</keyword>
<dbReference type="AlphaFoldDB" id="A0A494W1M6"/>
<dbReference type="RefSeq" id="WP_119410977.1">
    <property type="nucleotide sequence ID" value="NZ_CP032869.1"/>
</dbReference>
<dbReference type="SUPFAM" id="SSF56524">
    <property type="entry name" value="Oxidoreductase molybdopterin-binding domain"/>
    <property type="match status" value="1"/>
</dbReference>
<keyword evidence="1" id="KW-0732">Signal</keyword>
<feature type="domain" description="Oxidoreductase molybdopterin-binding" evidence="2">
    <location>
        <begin position="22"/>
        <end position="160"/>
    </location>
</feature>
<feature type="chain" id="PRO_5019778583" evidence="1">
    <location>
        <begin position="20"/>
        <end position="163"/>
    </location>
</feature>
<reference evidence="3 4" key="1">
    <citation type="submission" date="2018-10" db="EMBL/GenBank/DDBJ databases">
        <title>Genome sequencing of Mucilaginibacter sp. HYN0043.</title>
        <authorList>
            <person name="Kim M."/>
            <person name="Yi H."/>
        </authorList>
    </citation>
    <scope>NUCLEOTIDE SEQUENCE [LARGE SCALE GENOMIC DNA]</scope>
    <source>
        <strain evidence="3 4">HYN0043</strain>
    </source>
</reference>
<dbReference type="EMBL" id="CP032869">
    <property type="protein sequence ID" value="AYL97405.1"/>
    <property type="molecule type" value="Genomic_DNA"/>
</dbReference>
<feature type="signal peptide" evidence="1">
    <location>
        <begin position="1"/>
        <end position="19"/>
    </location>
</feature>
<protein>
    <submittedName>
        <fullName evidence="3">Molybdopterin-binding protein</fullName>
    </submittedName>
</protein>
<proteinExistence type="predicted"/>
<gene>
    <name evidence="3" type="ORF">HYN43_019770</name>
</gene>